<gene>
    <name evidence="1" type="ORF">HMPREF9997_00554</name>
</gene>
<dbReference type="AlphaFoldDB" id="L1MKA0"/>
<dbReference type="EMBL" id="AMEM01000010">
    <property type="protein sequence ID" value="EKX91713.1"/>
    <property type="molecule type" value="Genomic_DNA"/>
</dbReference>
<dbReference type="Pfam" id="PF09234">
    <property type="entry name" value="DUF1963"/>
    <property type="match status" value="1"/>
</dbReference>
<dbReference type="InterPro" id="IPR015315">
    <property type="entry name" value="DUF1963"/>
</dbReference>
<dbReference type="PATRIC" id="fig|1035195.3.peg.502"/>
<evidence type="ECO:0008006" key="3">
    <source>
        <dbReference type="Google" id="ProtNLM"/>
    </source>
</evidence>
<dbReference type="PANTHER" id="PTHR36436:SF6">
    <property type="entry name" value="SLL5081 PROTEIN"/>
    <property type="match status" value="1"/>
</dbReference>
<dbReference type="STRING" id="1035195.HMPREF9997_00554"/>
<protein>
    <recommendedName>
        <fullName evidence="3">DUF1963 domain-containing protein</fullName>
    </recommendedName>
</protein>
<evidence type="ECO:0000313" key="1">
    <source>
        <dbReference type="EMBL" id="EKX91713.1"/>
    </source>
</evidence>
<comment type="caution">
    <text evidence="1">The sequence shown here is derived from an EMBL/GenBank/DDBJ whole genome shotgun (WGS) entry which is preliminary data.</text>
</comment>
<name>L1MKA0_9CORY</name>
<organism evidence="1 2">
    <name type="scientific">Corynebacterium durum F0235</name>
    <dbReference type="NCBI Taxonomy" id="1035195"/>
    <lineage>
        <taxon>Bacteria</taxon>
        <taxon>Bacillati</taxon>
        <taxon>Actinomycetota</taxon>
        <taxon>Actinomycetes</taxon>
        <taxon>Mycobacteriales</taxon>
        <taxon>Corynebacteriaceae</taxon>
        <taxon>Corynebacterium</taxon>
    </lineage>
</organism>
<keyword evidence="2" id="KW-1185">Reference proteome</keyword>
<evidence type="ECO:0000313" key="2">
    <source>
        <dbReference type="Proteomes" id="UP000010445"/>
    </source>
</evidence>
<dbReference type="HOGENOM" id="CLU_056726_0_0_11"/>
<reference evidence="1 2" key="1">
    <citation type="submission" date="2012-05" db="EMBL/GenBank/DDBJ databases">
        <authorList>
            <person name="Weinstock G."/>
            <person name="Sodergren E."/>
            <person name="Lobos E.A."/>
            <person name="Fulton L."/>
            <person name="Fulton R."/>
            <person name="Courtney L."/>
            <person name="Fronick C."/>
            <person name="O'Laughlin M."/>
            <person name="Godfrey J."/>
            <person name="Wilson R.M."/>
            <person name="Miner T."/>
            <person name="Farmer C."/>
            <person name="Delehaunty K."/>
            <person name="Cordes M."/>
            <person name="Minx P."/>
            <person name="Tomlinson C."/>
            <person name="Chen J."/>
            <person name="Wollam A."/>
            <person name="Pepin K.H."/>
            <person name="Bhonagiri V."/>
            <person name="Zhang X."/>
            <person name="Suruliraj S."/>
            <person name="Warren W."/>
            <person name="Mitreva M."/>
            <person name="Mardis E.R."/>
            <person name="Wilson R.K."/>
        </authorList>
    </citation>
    <scope>NUCLEOTIDE SEQUENCE [LARGE SCALE GENOMIC DNA]</scope>
    <source>
        <strain evidence="1 2">F0235</strain>
    </source>
</reference>
<dbReference type="PANTHER" id="PTHR36436">
    <property type="entry name" value="SLL5081 PROTEIN"/>
    <property type="match status" value="1"/>
</dbReference>
<accession>L1MKA0</accession>
<dbReference type="eggNOG" id="COG3878">
    <property type="taxonomic scope" value="Bacteria"/>
</dbReference>
<dbReference type="Gene3D" id="2.30.320.10">
    <property type="entry name" value="YwqG-like"/>
    <property type="match status" value="1"/>
</dbReference>
<proteinExistence type="predicted"/>
<dbReference type="InterPro" id="IPR035948">
    <property type="entry name" value="YwqG-like_sf"/>
</dbReference>
<dbReference type="SUPFAM" id="SSF103032">
    <property type="entry name" value="Hypothetical protein YwqG"/>
    <property type="match status" value="1"/>
</dbReference>
<dbReference type="Proteomes" id="UP000010445">
    <property type="component" value="Unassembled WGS sequence"/>
</dbReference>
<sequence>MALLNEGDRSRVIRITPMIASGPLSVTSSKFGGVPYLPEGVDAPTNAHGDPLGMIAQINCAELPDNDIYPKTGIVQFWLDPTDDLYGANYDNPIAQDNNRVMYYPEIGAPNSGVGLAQVDREEGEFPGYWPISPLDMELALSFEAIEQGEAVLSEDFFNVFVHQWNSLYPDQTIKSLWDLDDLSDEPVTDFFDDFAEFHKIGGKPIFVQGDPRDVRDNLKNYTANLLTMVSDVFRDPQAGPRSYPHLAEILWGDLGTANWLITPEQLAACDFSQVLFEWSCG</sequence>